<protein>
    <submittedName>
        <fullName evidence="3">Rhodanese-like domain-containing protein</fullName>
    </submittedName>
</protein>
<comment type="caution">
    <text evidence="3">The sequence shown here is derived from an EMBL/GenBank/DDBJ whole genome shotgun (WGS) entry which is preliminary data.</text>
</comment>
<evidence type="ECO:0000313" key="3">
    <source>
        <dbReference type="EMBL" id="MCW1924658.1"/>
    </source>
</evidence>
<dbReference type="RefSeq" id="WP_264488767.1">
    <property type="nucleotide sequence ID" value="NZ_JAPDDT010000009.1"/>
</dbReference>
<dbReference type="Proteomes" id="UP001320876">
    <property type="component" value="Unassembled WGS sequence"/>
</dbReference>
<dbReference type="EMBL" id="JAPDDT010000009">
    <property type="protein sequence ID" value="MCW1924658.1"/>
    <property type="molecule type" value="Genomic_DNA"/>
</dbReference>
<sequence length="156" mass="16240">MRTATELALVLACASLAALATWKIAGPPSRAVVCDPAKIAPEEICLATVQAEWPAGSFLWVDARPAAEWKLNGIAGSVPLTLTGETSFDEQVEASLEKLGTAQRALVYCGSAGCGTSKEVAKRLKGLGFIPEVRALHGGWDALKHAGLVKDSSPAN</sequence>
<evidence type="ECO:0000259" key="2">
    <source>
        <dbReference type="PROSITE" id="PS50206"/>
    </source>
</evidence>
<dbReference type="InterPro" id="IPR001763">
    <property type="entry name" value="Rhodanese-like_dom"/>
</dbReference>
<dbReference type="SUPFAM" id="SSF52821">
    <property type="entry name" value="Rhodanese/Cell cycle control phosphatase"/>
    <property type="match status" value="1"/>
</dbReference>
<feature type="domain" description="Rhodanese" evidence="2">
    <location>
        <begin position="54"/>
        <end position="152"/>
    </location>
</feature>
<accession>A0ABT3GMC4</accession>
<organism evidence="3 4">
    <name type="scientific">Luteolibacter arcticus</name>
    <dbReference type="NCBI Taxonomy" id="1581411"/>
    <lineage>
        <taxon>Bacteria</taxon>
        <taxon>Pseudomonadati</taxon>
        <taxon>Verrucomicrobiota</taxon>
        <taxon>Verrucomicrobiia</taxon>
        <taxon>Verrucomicrobiales</taxon>
        <taxon>Verrucomicrobiaceae</taxon>
        <taxon>Luteolibacter</taxon>
    </lineage>
</organism>
<proteinExistence type="predicted"/>
<gene>
    <name evidence="3" type="ORF">OKA05_18985</name>
</gene>
<evidence type="ECO:0000256" key="1">
    <source>
        <dbReference type="SAM" id="SignalP"/>
    </source>
</evidence>
<dbReference type="CDD" id="cd00158">
    <property type="entry name" value="RHOD"/>
    <property type="match status" value="1"/>
</dbReference>
<dbReference type="SMART" id="SM00450">
    <property type="entry name" value="RHOD"/>
    <property type="match status" value="1"/>
</dbReference>
<dbReference type="Pfam" id="PF00581">
    <property type="entry name" value="Rhodanese"/>
    <property type="match status" value="1"/>
</dbReference>
<reference evidence="3 4" key="1">
    <citation type="submission" date="2022-10" db="EMBL/GenBank/DDBJ databases">
        <title>Luteolibacter arcticus strain CCTCC AB 2014275, whole genome shotgun sequencing project.</title>
        <authorList>
            <person name="Zhao G."/>
            <person name="Shen L."/>
        </authorList>
    </citation>
    <scope>NUCLEOTIDE SEQUENCE [LARGE SCALE GENOMIC DNA]</scope>
    <source>
        <strain evidence="3 4">CCTCC AB 2014275</strain>
    </source>
</reference>
<evidence type="ECO:0000313" key="4">
    <source>
        <dbReference type="Proteomes" id="UP001320876"/>
    </source>
</evidence>
<keyword evidence="1" id="KW-0732">Signal</keyword>
<feature type="signal peptide" evidence="1">
    <location>
        <begin position="1"/>
        <end position="20"/>
    </location>
</feature>
<dbReference type="PROSITE" id="PS50206">
    <property type="entry name" value="RHODANESE_3"/>
    <property type="match status" value="1"/>
</dbReference>
<dbReference type="InterPro" id="IPR036873">
    <property type="entry name" value="Rhodanese-like_dom_sf"/>
</dbReference>
<keyword evidence="4" id="KW-1185">Reference proteome</keyword>
<name>A0ABT3GMC4_9BACT</name>
<dbReference type="Gene3D" id="3.40.250.10">
    <property type="entry name" value="Rhodanese-like domain"/>
    <property type="match status" value="1"/>
</dbReference>
<feature type="chain" id="PRO_5047333290" evidence="1">
    <location>
        <begin position="21"/>
        <end position="156"/>
    </location>
</feature>